<keyword evidence="4" id="KW-0963">Cytoplasm</keyword>
<dbReference type="GO" id="GO:0000045">
    <property type="term" value="P:autophagosome assembly"/>
    <property type="evidence" value="ECO:0007669"/>
    <property type="project" value="TreeGrafter"/>
</dbReference>
<dbReference type="Pfam" id="PF14839">
    <property type="entry name" value="DOR"/>
    <property type="match status" value="1"/>
</dbReference>
<dbReference type="GO" id="GO:0045893">
    <property type="term" value="P:positive regulation of DNA-templated transcription"/>
    <property type="evidence" value="ECO:0007669"/>
    <property type="project" value="TreeGrafter"/>
</dbReference>
<dbReference type="PANTHER" id="PTHR31671">
    <property type="entry name" value="DIABETES AND OBESITY REGULATED, ISOFORM G"/>
    <property type="match status" value="1"/>
</dbReference>
<dbReference type="GO" id="GO:0005829">
    <property type="term" value="C:cytosol"/>
    <property type="evidence" value="ECO:0007669"/>
    <property type="project" value="UniProtKB-SubCell"/>
</dbReference>
<dbReference type="GO" id="GO:0031410">
    <property type="term" value="C:cytoplasmic vesicle"/>
    <property type="evidence" value="ECO:0007669"/>
    <property type="project" value="UniProtKB-KW"/>
</dbReference>
<evidence type="ECO:0000256" key="8">
    <source>
        <dbReference type="ARBA" id="ARBA00023163"/>
    </source>
</evidence>
<evidence type="ECO:0000313" key="12">
    <source>
        <dbReference type="Proteomes" id="UP000694381"/>
    </source>
</evidence>
<keyword evidence="6" id="KW-0805">Transcription regulation</keyword>
<evidence type="ECO:0000313" key="11">
    <source>
        <dbReference type="Ensembl" id="ENSNGAP00000023163.1"/>
    </source>
</evidence>
<dbReference type="GO" id="GO:0005776">
    <property type="term" value="C:autophagosome"/>
    <property type="evidence" value="ECO:0007669"/>
    <property type="project" value="UniProtKB-SubCell"/>
</dbReference>
<evidence type="ECO:0000256" key="4">
    <source>
        <dbReference type="ARBA" id="ARBA00022490"/>
    </source>
</evidence>
<dbReference type="PANTHER" id="PTHR31671:SF0">
    <property type="entry name" value="TUMOR PROTEIN P53-INDUCIBLE NUCLEAR PROTEIN 1"/>
    <property type="match status" value="1"/>
</dbReference>
<evidence type="ECO:0000256" key="10">
    <source>
        <dbReference type="ARBA" id="ARBA00023329"/>
    </source>
</evidence>
<dbReference type="AlphaFoldDB" id="A0A8C6RRX6"/>
<name>A0A8C6RRX6_NANGA</name>
<keyword evidence="12" id="KW-1185">Reference proteome</keyword>
<dbReference type="Proteomes" id="UP000694381">
    <property type="component" value="Unassembled WGS sequence"/>
</dbReference>
<organism evidence="11 12">
    <name type="scientific">Nannospalax galili</name>
    <name type="common">Northern Israeli blind subterranean mole rat</name>
    <name type="synonym">Spalax galili</name>
    <dbReference type="NCBI Taxonomy" id="1026970"/>
    <lineage>
        <taxon>Eukaryota</taxon>
        <taxon>Metazoa</taxon>
        <taxon>Chordata</taxon>
        <taxon>Craniata</taxon>
        <taxon>Vertebrata</taxon>
        <taxon>Euteleostomi</taxon>
        <taxon>Mammalia</taxon>
        <taxon>Eutheria</taxon>
        <taxon>Euarchontoglires</taxon>
        <taxon>Glires</taxon>
        <taxon>Rodentia</taxon>
        <taxon>Myomorpha</taxon>
        <taxon>Muroidea</taxon>
        <taxon>Spalacidae</taxon>
        <taxon>Spalacinae</taxon>
        <taxon>Nannospalax</taxon>
    </lineage>
</organism>
<evidence type="ECO:0000256" key="6">
    <source>
        <dbReference type="ARBA" id="ARBA00023015"/>
    </source>
</evidence>
<dbReference type="InterPro" id="IPR029431">
    <property type="entry name" value="TP53INP"/>
</dbReference>
<evidence type="ECO:0008006" key="13">
    <source>
        <dbReference type="Google" id="ProtNLM"/>
    </source>
</evidence>
<evidence type="ECO:0000256" key="1">
    <source>
        <dbReference type="ARBA" id="ARBA00004322"/>
    </source>
</evidence>
<accession>A0A8C6RRX6</accession>
<dbReference type="OMA" id="CHKSETK"/>
<keyword evidence="5" id="KW-0072">Autophagy</keyword>
<evidence type="ECO:0000256" key="7">
    <source>
        <dbReference type="ARBA" id="ARBA00023159"/>
    </source>
</evidence>
<sequence>MFQRLNKIFVSEANSSSKQEPEFTEKEDDVWIFFSAEEEEEEEAISEESSTEHTLVFSCLPASLECLADTSASCFLQFESCPMEESRFITLAPCFTAGGLTTIKAETSPMENLLIKHSSMSVYVVYNSCPGLNESQGTEMEAQNELGQHIHCYVAALTAHATLLEQPKTFQLSQNSLCRQNLTRDCRSQQVKHNGCVVHQPCPSWYNY</sequence>
<evidence type="ECO:0000256" key="3">
    <source>
        <dbReference type="ARBA" id="ARBA00004514"/>
    </source>
</evidence>
<dbReference type="Ensembl" id="ENSNGAT00000028854.1">
    <property type="protein sequence ID" value="ENSNGAP00000023163.1"/>
    <property type="gene ID" value="ENSNGAG00000021800.1"/>
</dbReference>
<keyword evidence="7" id="KW-0010">Activator</keyword>
<evidence type="ECO:0000256" key="5">
    <source>
        <dbReference type="ARBA" id="ARBA00023006"/>
    </source>
</evidence>
<reference evidence="11" key="2">
    <citation type="submission" date="2025-09" db="UniProtKB">
        <authorList>
            <consortium name="Ensembl"/>
        </authorList>
    </citation>
    <scope>IDENTIFICATION</scope>
</reference>
<keyword evidence="10" id="KW-0968">Cytoplasmic vesicle</keyword>
<reference evidence="11" key="1">
    <citation type="submission" date="2025-08" db="UniProtKB">
        <authorList>
            <consortium name="Ensembl"/>
        </authorList>
    </citation>
    <scope>IDENTIFICATION</scope>
</reference>
<evidence type="ECO:0000256" key="2">
    <source>
        <dbReference type="ARBA" id="ARBA00004419"/>
    </source>
</evidence>
<dbReference type="GeneTree" id="ENSGT00530000063829"/>
<keyword evidence="8" id="KW-0804">Transcription</keyword>
<keyword evidence="9" id="KW-0539">Nucleus</keyword>
<dbReference type="GO" id="GO:0016605">
    <property type="term" value="C:PML body"/>
    <property type="evidence" value="ECO:0007669"/>
    <property type="project" value="UniProtKB-SubCell"/>
</dbReference>
<comment type="subcellular location">
    <subcellularLocation>
        <location evidence="3">Cytoplasm</location>
        <location evidence="3">Cytosol</location>
    </subcellularLocation>
    <subcellularLocation>
        <location evidence="2">Cytoplasmic vesicle</location>
        <location evidence="2">Autophagosome</location>
    </subcellularLocation>
    <subcellularLocation>
        <location evidence="1">Nucleus</location>
        <location evidence="1">PML body</location>
    </subcellularLocation>
</comment>
<evidence type="ECO:0000256" key="9">
    <source>
        <dbReference type="ARBA" id="ARBA00023242"/>
    </source>
</evidence>
<proteinExistence type="predicted"/>
<protein>
    <recommendedName>
        <fullName evidence="13">Tumor protein p53-inducible nuclear protein 1</fullName>
    </recommendedName>
</protein>